<proteinExistence type="predicted"/>
<evidence type="ECO:0000313" key="1">
    <source>
        <dbReference type="EMBL" id="MCZ0859951.1"/>
    </source>
</evidence>
<dbReference type="EMBL" id="JAPTGB010000003">
    <property type="protein sequence ID" value="MCZ0859951.1"/>
    <property type="molecule type" value="Genomic_DNA"/>
</dbReference>
<protein>
    <submittedName>
        <fullName evidence="1">Uncharacterized protein</fullName>
    </submittedName>
</protein>
<name>A0ABT4IEE7_9EURY</name>
<gene>
    <name evidence="1" type="ORF">O0S10_01750</name>
</gene>
<reference evidence="1" key="1">
    <citation type="submission" date="2022-12" db="EMBL/GenBank/DDBJ databases">
        <title>Isolation and characterisation of novel Methanocorpusculum spp. from native Australian herbivores indicates the genus is ancestrally host-associated.</title>
        <authorList>
            <person name="Volmer J.G."/>
            <person name="Soo R.M."/>
            <person name="Evans P.N."/>
            <person name="Hoedt E.C."/>
            <person name="Astorga Alsina A.L."/>
            <person name="Woodcroft B.J."/>
            <person name="Tyson G.W."/>
            <person name="Hugenholtz P."/>
            <person name="Morrison M."/>
        </authorList>
    </citation>
    <scope>NUCLEOTIDE SEQUENCE</scope>
    <source>
        <strain evidence="1">MG</strain>
    </source>
</reference>
<dbReference type="RefSeq" id="WP_268924175.1">
    <property type="nucleotide sequence ID" value="NZ_JAPTGB010000003.1"/>
</dbReference>
<dbReference type="Proteomes" id="UP001141422">
    <property type="component" value="Unassembled WGS sequence"/>
</dbReference>
<accession>A0ABT4IEE7</accession>
<keyword evidence="2" id="KW-1185">Reference proteome</keyword>
<comment type="caution">
    <text evidence="1">The sequence shown here is derived from an EMBL/GenBank/DDBJ whole genome shotgun (WGS) entry which is preliminary data.</text>
</comment>
<evidence type="ECO:0000313" key="2">
    <source>
        <dbReference type="Proteomes" id="UP001141422"/>
    </source>
</evidence>
<sequence length="57" mass="6570">MDIDTVRSWPLRKYLEWAEFLAWKHETAVRSAKAAMVPQDGGDGFTLVRNGDRMECI</sequence>
<organism evidence="1 2">
    <name type="scientific">Methanocorpusculum petauri</name>
    <dbReference type="NCBI Taxonomy" id="3002863"/>
    <lineage>
        <taxon>Archaea</taxon>
        <taxon>Methanobacteriati</taxon>
        <taxon>Methanobacteriota</taxon>
        <taxon>Stenosarchaea group</taxon>
        <taxon>Methanomicrobia</taxon>
        <taxon>Methanomicrobiales</taxon>
        <taxon>Methanocorpusculaceae</taxon>
        <taxon>Methanocorpusculum</taxon>
    </lineage>
</organism>